<evidence type="ECO:0000256" key="2">
    <source>
        <dbReference type="SAM" id="SignalP"/>
    </source>
</evidence>
<name>A0A834X701_9FABA</name>
<dbReference type="InterPro" id="IPR033121">
    <property type="entry name" value="PEPTIDASE_A1"/>
</dbReference>
<evidence type="ECO:0000313" key="4">
    <source>
        <dbReference type="EMBL" id="KAF7838603.1"/>
    </source>
</evidence>
<evidence type="ECO:0000259" key="3">
    <source>
        <dbReference type="PROSITE" id="PS51767"/>
    </source>
</evidence>
<feature type="chain" id="PRO_5033047843" evidence="2">
    <location>
        <begin position="27"/>
        <end position="426"/>
    </location>
</feature>
<dbReference type="OrthoDB" id="2747330at2759"/>
<dbReference type="Pfam" id="PF14543">
    <property type="entry name" value="TAXi_N"/>
    <property type="match status" value="1"/>
</dbReference>
<protein>
    <submittedName>
        <fullName evidence="4">Protein ASPARTIC PROTEASE IN GUARD CELL 1-like</fullName>
    </submittedName>
</protein>
<dbReference type="Pfam" id="PF14541">
    <property type="entry name" value="TAXi_C"/>
    <property type="match status" value="1"/>
</dbReference>
<reference evidence="4" key="1">
    <citation type="submission" date="2020-09" db="EMBL/GenBank/DDBJ databases">
        <title>Genome-Enabled Discovery of Anthraquinone Biosynthesis in Senna tora.</title>
        <authorList>
            <person name="Kang S.-H."/>
            <person name="Pandey R.P."/>
            <person name="Lee C.-M."/>
            <person name="Sim J.-S."/>
            <person name="Jeong J.-T."/>
            <person name="Choi B.-S."/>
            <person name="Jung M."/>
            <person name="Ginzburg D."/>
            <person name="Zhao K."/>
            <person name="Won S.Y."/>
            <person name="Oh T.-J."/>
            <person name="Yu Y."/>
            <person name="Kim N.-H."/>
            <person name="Lee O.R."/>
            <person name="Lee T.-H."/>
            <person name="Bashyal P."/>
            <person name="Kim T.-S."/>
            <person name="Lee W.-H."/>
            <person name="Kawkins C."/>
            <person name="Kim C.-K."/>
            <person name="Kim J.S."/>
            <person name="Ahn B.O."/>
            <person name="Rhee S.Y."/>
            <person name="Sohng J.K."/>
        </authorList>
    </citation>
    <scope>NUCLEOTIDE SEQUENCE</scope>
    <source>
        <tissue evidence="4">Leaf</tissue>
    </source>
</reference>
<dbReference type="SUPFAM" id="SSF50630">
    <property type="entry name" value="Acid proteases"/>
    <property type="match status" value="1"/>
</dbReference>
<evidence type="ECO:0000313" key="5">
    <source>
        <dbReference type="Proteomes" id="UP000634136"/>
    </source>
</evidence>
<sequence length="426" mass="46714">MQFSPIAMTINLLLLLLTSSFVLTKSSPPHYSPSLPLLTIPLYNHHHHHPQTELGTENLYPRDNGYAVFLLVGTPAQVLLLQVHTTVHFTWAQCSPCGATCYPQSRPLFDPHASTTLRQLTSDSDTCRIPQMQNVFIFPLGSSSCRYDLKYAGQSRSMGRVVTDTLTLAHSNRVLDGFVMGCGDSHEGPFKARFSGVLGLGRGPLSLPSQLEAEAFSLCFVSPTSTIPSLLSFYKSPPPNYPNGSFVVPLIQNERYPQYYFVQLAGIGIGGFMLDIPATVWGYGLNFVDGGVVVDTAADVMRLPSEAYGVFAAEIRTAMANFTSKVGPEGLEFCYDDEDGGEEGALRVIPEMEIYFENGGNEGERLVTWKLSREQSTLKVGERMVCIAFGEGKNSALTVIGNRLLERTMLTWDLANDVLVFTPNAC</sequence>
<feature type="signal peptide" evidence="2">
    <location>
        <begin position="1"/>
        <end position="26"/>
    </location>
</feature>
<accession>A0A834X701</accession>
<evidence type="ECO:0000256" key="1">
    <source>
        <dbReference type="ARBA" id="ARBA00007447"/>
    </source>
</evidence>
<comment type="similarity">
    <text evidence="1">Belongs to the peptidase A1 family.</text>
</comment>
<dbReference type="GO" id="GO:0004190">
    <property type="term" value="F:aspartic-type endopeptidase activity"/>
    <property type="evidence" value="ECO:0007669"/>
    <property type="project" value="InterPro"/>
</dbReference>
<dbReference type="InterPro" id="IPR032861">
    <property type="entry name" value="TAXi_N"/>
</dbReference>
<dbReference type="Gene3D" id="2.40.70.10">
    <property type="entry name" value="Acid Proteases"/>
    <property type="match status" value="2"/>
</dbReference>
<keyword evidence="2" id="KW-0732">Signal</keyword>
<dbReference type="PANTHER" id="PTHR13683">
    <property type="entry name" value="ASPARTYL PROTEASES"/>
    <property type="match status" value="1"/>
</dbReference>
<dbReference type="EMBL" id="JAAIUW010000003">
    <property type="protein sequence ID" value="KAF7838603.1"/>
    <property type="molecule type" value="Genomic_DNA"/>
</dbReference>
<dbReference type="InterPro" id="IPR021109">
    <property type="entry name" value="Peptidase_aspartic_dom_sf"/>
</dbReference>
<comment type="caution">
    <text evidence="4">The sequence shown here is derived from an EMBL/GenBank/DDBJ whole genome shotgun (WGS) entry which is preliminary data.</text>
</comment>
<organism evidence="4 5">
    <name type="scientific">Senna tora</name>
    <dbReference type="NCBI Taxonomy" id="362788"/>
    <lineage>
        <taxon>Eukaryota</taxon>
        <taxon>Viridiplantae</taxon>
        <taxon>Streptophyta</taxon>
        <taxon>Embryophyta</taxon>
        <taxon>Tracheophyta</taxon>
        <taxon>Spermatophyta</taxon>
        <taxon>Magnoliopsida</taxon>
        <taxon>eudicotyledons</taxon>
        <taxon>Gunneridae</taxon>
        <taxon>Pentapetalae</taxon>
        <taxon>rosids</taxon>
        <taxon>fabids</taxon>
        <taxon>Fabales</taxon>
        <taxon>Fabaceae</taxon>
        <taxon>Caesalpinioideae</taxon>
        <taxon>Cassia clade</taxon>
        <taxon>Senna</taxon>
    </lineage>
</organism>
<dbReference type="AlphaFoldDB" id="A0A834X701"/>
<keyword evidence="4" id="KW-0378">Hydrolase</keyword>
<feature type="domain" description="Peptidase A1" evidence="3">
    <location>
        <begin position="66"/>
        <end position="422"/>
    </location>
</feature>
<keyword evidence="4" id="KW-0645">Protease</keyword>
<keyword evidence="5" id="KW-1185">Reference proteome</keyword>
<dbReference type="GO" id="GO:0006508">
    <property type="term" value="P:proteolysis"/>
    <property type="evidence" value="ECO:0007669"/>
    <property type="project" value="UniProtKB-KW"/>
</dbReference>
<dbReference type="PROSITE" id="PS51767">
    <property type="entry name" value="PEPTIDASE_A1"/>
    <property type="match status" value="1"/>
</dbReference>
<proteinExistence type="inferred from homology"/>
<dbReference type="Proteomes" id="UP000634136">
    <property type="component" value="Unassembled WGS sequence"/>
</dbReference>
<dbReference type="PANTHER" id="PTHR13683:SF276">
    <property type="entry name" value="OS04G0535200 PROTEIN"/>
    <property type="match status" value="1"/>
</dbReference>
<gene>
    <name evidence="4" type="ORF">G2W53_007085</name>
</gene>
<dbReference type="InterPro" id="IPR001461">
    <property type="entry name" value="Aspartic_peptidase_A1"/>
</dbReference>
<dbReference type="InterPro" id="IPR032799">
    <property type="entry name" value="TAXi_C"/>
</dbReference>